<dbReference type="AlphaFoldDB" id="A0A3B0ZPD1"/>
<evidence type="ECO:0008006" key="2">
    <source>
        <dbReference type="Google" id="ProtNLM"/>
    </source>
</evidence>
<name>A0A3B0ZPD1_9ZZZZ</name>
<dbReference type="Gene3D" id="1.20.120.330">
    <property type="entry name" value="Nucleotidyltransferases domain 2"/>
    <property type="match status" value="1"/>
</dbReference>
<organism evidence="1">
    <name type="scientific">hydrothermal vent metagenome</name>
    <dbReference type="NCBI Taxonomy" id="652676"/>
    <lineage>
        <taxon>unclassified sequences</taxon>
        <taxon>metagenomes</taxon>
        <taxon>ecological metagenomes</taxon>
    </lineage>
</organism>
<proteinExistence type="predicted"/>
<gene>
    <name evidence="1" type="ORF">MNBD_GAMMA16-1942</name>
</gene>
<accession>A0A3B0ZPD1</accession>
<reference evidence="1" key="1">
    <citation type="submission" date="2018-06" db="EMBL/GenBank/DDBJ databases">
        <authorList>
            <person name="Zhirakovskaya E."/>
        </authorList>
    </citation>
    <scope>NUCLEOTIDE SEQUENCE</scope>
</reference>
<sequence length="153" mass="17930">MKNWEALQATLKECRIHAEVLQEGKAELGATRFDENTVMHISVQQRRLLDQLAYRFVKLQDSMGMKLLPMLLNLAEEPIPEDATFAEKLQRLERLGALESVEHWRQLREIRNQLAHEYEDVPAIKAAVLNRFIEEIESLLTIWKRAEVFSARY</sequence>
<evidence type="ECO:0000313" key="1">
    <source>
        <dbReference type="EMBL" id="VAW87999.1"/>
    </source>
</evidence>
<dbReference type="EMBL" id="UOFO01000138">
    <property type="protein sequence ID" value="VAW87999.1"/>
    <property type="molecule type" value="Genomic_DNA"/>
</dbReference>
<protein>
    <recommendedName>
        <fullName evidence="2">DUF86 domain-containing protein</fullName>
    </recommendedName>
</protein>
<dbReference type="SUPFAM" id="SSF81593">
    <property type="entry name" value="Nucleotidyltransferase substrate binding subunit/domain"/>
    <property type="match status" value="1"/>
</dbReference>